<feature type="binding site" evidence="1">
    <location>
        <position position="176"/>
    </location>
    <ligand>
        <name>Zn(2+)</name>
        <dbReference type="ChEBI" id="CHEBI:29105"/>
        <label>2</label>
    </ligand>
</feature>
<organism evidence="3 4">
    <name type="scientific">Crassaminicella indica</name>
    <dbReference type="NCBI Taxonomy" id="2855394"/>
    <lineage>
        <taxon>Bacteria</taxon>
        <taxon>Bacillati</taxon>
        <taxon>Bacillota</taxon>
        <taxon>Clostridia</taxon>
        <taxon>Eubacteriales</taxon>
        <taxon>Clostridiaceae</taxon>
        <taxon>Crassaminicella</taxon>
    </lineage>
</organism>
<dbReference type="Proteomes" id="UP000886818">
    <property type="component" value="Chromosome"/>
</dbReference>
<dbReference type="SMART" id="SM00518">
    <property type="entry name" value="AP2Ec"/>
    <property type="match status" value="1"/>
</dbReference>
<keyword evidence="1" id="KW-0227">DNA damage</keyword>
<dbReference type="PANTHER" id="PTHR21445:SF0">
    <property type="entry name" value="APURINIC-APYRIMIDINIC ENDONUCLEASE"/>
    <property type="match status" value="1"/>
</dbReference>
<dbReference type="RefSeq" id="WP_218282325.1">
    <property type="nucleotide sequence ID" value="NZ_CP078093.1"/>
</dbReference>
<feature type="binding site" evidence="1">
    <location>
        <position position="226"/>
    </location>
    <ligand>
        <name>Zn(2+)</name>
        <dbReference type="ChEBI" id="CHEBI:29105"/>
        <label>3</label>
    </ligand>
</feature>
<evidence type="ECO:0000259" key="2">
    <source>
        <dbReference type="Pfam" id="PF01261"/>
    </source>
</evidence>
<dbReference type="EC" id="3.1.21.2" evidence="1"/>
<feature type="binding site" evidence="1">
    <location>
        <position position="142"/>
    </location>
    <ligand>
        <name>Zn(2+)</name>
        <dbReference type="ChEBI" id="CHEBI:29105"/>
        <label>1</label>
    </ligand>
</feature>
<sequence>MLNIGCHLSISKGFYKAVKEALSINANTFQFFTRNPRGGKAKELDLEDIKKSNELMEKNNFSFILAHAPYTMNLCSAKPDIREFGKNILKDDLERLKHIPNSLYNFHPGSHTGQGVKKGIEQIINALNEVIKEDIDTWILLETMSGKGTEVGKSLEELKQIIDGVKYNDKIGLCLDSCHLYSSGYDIVNNLDGVIEEIDNIIGLNRVKAFHLNDSKHELSSNKDRHELIGKGTIGLDAIINIINHPKLSHLPFILETPNDVKGYEEEIKILKDKYR</sequence>
<keyword evidence="1" id="KW-0255">Endonuclease</keyword>
<feature type="domain" description="Xylose isomerase-like TIM barrel" evidence="2">
    <location>
        <begin position="19"/>
        <end position="273"/>
    </location>
</feature>
<evidence type="ECO:0000313" key="4">
    <source>
        <dbReference type="Proteomes" id="UP000886818"/>
    </source>
</evidence>
<keyword evidence="1" id="KW-0234">DNA repair</keyword>
<keyword evidence="1" id="KW-0479">Metal-binding</keyword>
<feature type="binding site" evidence="1">
    <location>
        <position position="224"/>
    </location>
    <ligand>
        <name>Zn(2+)</name>
        <dbReference type="ChEBI" id="CHEBI:29105"/>
        <label>3</label>
    </ligand>
</feature>
<keyword evidence="1" id="KW-0378">Hydrolase</keyword>
<keyword evidence="1" id="KW-0540">Nuclease</keyword>
<comment type="function">
    <text evidence="1">Endonuclease IV plays a role in DNA repair. It cleaves phosphodiester bonds at apurinic or apyrimidinic (AP) sites, generating a 3'-hydroxyl group and a 5'-terminal sugar phosphate.</text>
</comment>
<dbReference type="PANTHER" id="PTHR21445">
    <property type="entry name" value="ENDONUCLEASE IV ENDODEOXYRIBONUCLEASE IV"/>
    <property type="match status" value="1"/>
</dbReference>
<protein>
    <recommendedName>
        <fullName evidence="1">Probable endonuclease 4</fullName>
        <ecNumber evidence="1">3.1.21.2</ecNumber>
    </recommendedName>
    <alternativeName>
        <fullName evidence="1">Endodeoxyribonuclease IV</fullName>
    </alternativeName>
    <alternativeName>
        <fullName evidence="1">Endonuclease IV</fullName>
    </alternativeName>
</protein>
<feature type="binding site" evidence="1">
    <location>
        <position position="142"/>
    </location>
    <ligand>
        <name>Zn(2+)</name>
        <dbReference type="ChEBI" id="CHEBI:29105"/>
        <label>2</label>
    </ligand>
</feature>
<name>A0ABX8RB10_9CLOT</name>
<feature type="binding site" evidence="1">
    <location>
        <position position="179"/>
    </location>
    <ligand>
        <name>Zn(2+)</name>
        <dbReference type="ChEBI" id="CHEBI:29105"/>
        <label>3</label>
    </ligand>
</feature>
<dbReference type="Pfam" id="PF01261">
    <property type="entry name" value="AP_endonuc_2"/>
    <property type="match status" value="1"/>
</dbReference>
<feature type="binding site" evidence="1">
    <location>
        <position position="256"/>
    </location>
    <ligand>
        <name>Zn(2+)</name>
        <dbReference type="ChEBI" id="CHEBI:29105"/>
        <label>2</label>
    </ligand>
</feature>
<accession>A0ABX8RB10</accession>
<comment type="catalytic activity">
    <reaction evidence="1">
        <text>Endonucleolytic cleavage to 5'-phosphooligonucleotide end-products.</text>
        <dbReference type="EC" id="3.1.21.2"/>
    </reaction>
</comment>
<comment type="cofactor">
    <cofactor evidence="1">
        <name>Zn(2+)</name>
        <dbReference type="ChEBI" id="CHEBI:29105"/>
    </cofactor>
    <text evidence="1">Binds 3 Zn(2+) ions.</text>
</comment>
<evidence type="ECO:0000313" key="3">
    <source>
        <dbReference type="EMBL" id="QXM05627.1"/>
    </source>
</evidence>
<dbReference type="NCBIfam" id="TIGR00587">
    <property type="entry name" value="nfo"/>
    <property type="match status" value="1"/>
</dbReference>
<feature type="binding site" evidence="1">
    <location>
        <position position="67"/>
    </location>
    <ligand>
        <name>Zn(2+)</name>
        <dbReference type="ChEBI" id="CHEBI:29105"/>
        <label>1</label>
    </ligand>
</feature>
<dbReference type="InterPro" id="IPR013022">
    <property type="entry name" value="Xyl_isomerase-like_TIM-brl"/>
</dbReference>
<evidence type="ECO:0000256" key="1">
    <source>
        <dbReference type="HAMAP-Rule" id="MF_00152"/>
    </source>
</evidence>
<dbReference type="InterPro" id="IPR001719">
    <property type="entry name" value="AP_endonuc_2"/>
</dbReference>
<proteinExistence type="inferred from homology"/>
<feature type="binding site" evidence="1">
    <location>
        <position position="211"/>
    </location>
    <ligand>
        <name>Zn(2+)</name>
        <dbReference type="ChEBI" id="CHEBI:29105"/>
        <label>2</label>
    </ligand>
</feature>
<keyword evidence="4" id="KW-1185">Reference proteome</keyword>
<dbReference type="HAMAP" id="MF_00152">
    <property type="entry name" value="Nfo"/>
    <property type="match status" value="1"/>
</dbReference>
<dbReference type="PROSITE" id="PS51432">
    <property type="entry name" value="AP_NUCLEASE_F2_4"/>
    <property type="match status" value="1"/>
</dbReference>
<feature type="binding site" evidence="1">
    <location>
        <position position="107"/>
    </location>
    <ligand>
        <name>Zn(2+)</name>
        <dbReference type="ChEBI" id="CHEBI:29105"/>
        <label>1</label>
    </ligand>
</feature>
<comment type="similarity">
    <text evidence="1">Belongs to the AP endonuclease 2 family.</text>
</comment>
<dbReference type="CDD" id="cd00019">
    <property type="entry name" value="AP2Ec"/>
    <property type="match status" value="1"/>
</dbReference>
<keyword evidence="1" id="KW-0862">Zinc</keyword>
<dbReference type="EMBL" id="CP078093">
    <property type="protein sequence ID" value="QXM05627.1"/>
    <property type="molecule type" value="Genomic_DNA"/>
</dbReference>
<gene>
    <name evidence="1" type="primary">nfo</name>
    <name evidence="3" type="ORF">KVH43_09620</name>
</gene>
<reference evidence="3" key="1">
    <citation type="submission" date="2021-07" db="EMBL/GenBank/DDBJ databases">
        <title>Complete genome sequence of Crassaminicella sp. 143-21, isolated from a deep-sea hydrothermal vent.</title>
        <authorList>
            <person name="Li X."/>
        </authorList>
    </citation>
    <scope>NUCLEOTIDE SEQUENCE</scope>
    <source>
        <strain evidence="3">143-21</strain>
    </source>
</reference>